<sequence>MVYDNLVTPNTPPFIAITRGRAGPLGTSIVFGSSLSSYGLLITLSRLIFQSIFPISSPAFFCSFLNFF</sequence>
<evidence type="ECO:0000313" key="2">
    <source>
        <dbReference type="Proteomes" id="UP000269410"/>
    </source>
</evidence>
<name>A0A3M0Z1R6_9BACT</name>
<proteinExistence type="predicted"/>
<organism evidence="1 2">
    <name type="scientific">Candidatus Dojkabacteria bacterium</name>
    <dbReference type="NCBI Taxonomy" id="2099670"/>
    <lineage>
        <taxon>Bacteria</taxon>
        <taxon>Candidatus Dojkabacteria</taxon>
    </lineage>
</organism>
<dbReference type="EMBL" id="RFKV01000007">
    <property type="protein sequence ID" value="RMD77714.1"/>
    <property type="molecule type" value="Genomic_DNA"/>
</dbReference>
<gene>
    <name evidence="1" type="ORF">D6810_00260</name>
</gene>
<reference evidence="1 2" key="1">
    <citation type="submission" date="2018-10" db="EMBL/GenBank/DDBJ databases">
        <title>Thermophilic Lithotrophy and Phototrophy in an Intertidal, Iron-rich, Geothermal Spring.</title>
        <authorList>
            <person name="Ward L.M."/>
            <person name="Idei A."/>
            <person name="Nakagawa M."/>
            <person name="Ueno Y."/>
            <person name="Fischer W."/>
            <person name="Mcglynn S.E."/>
        </authorList>
    </citation>
    <scope>NUCLEOTIDE SEQUENCE [LARGE SCALE GENOMIC DNA]</scope>
    <source>
        <strain evidence="1">J137</strain>
    </source>
</reference>
<protein>
    <submittedName>
        <fullName evidence="1">Uncharacterized protein</fullName>
    </submittedName>
</protein>
<evidence type="ECO:0000313" key="1">
    <source>
        <dbReference type="EMBL" id="RMD77714.1"/>
    </source>
</evidence>
<dbReference type="AlphaFoldDB" id="A0A3M0Z1R6"/>
<dbReference type="Proteomes" id="UP000269410">
    <property type="component" value="Unassembled WGS sequence"/>
</dbReference>
<accession>A0A3M0Z1R6</accession>
<comment type="caution">
    <text evidence="1">The sequence shown here is derived from an EMBL/GenBank/DDBJ whole genome shotgun (WGS) entry which is preliminary data.</text>
</comment>